<proteinExistence type="predicted"/>
<name>A0A8D8DFF2_CULPI</name>
<sequence>MDSSTDTSFEEVVEESMMELIQRAEAFLSAHGSPSGSGSSGSANTSSSSSSHDNSTAGDSPLSLMLSSNDDSFGDESFGIGLDISGNSSSSSGSSAFHSLNSSSNLDHSGVSSVSSIQRTISEDCVLVPGPAVPVVDLCSPRVQRNLIRRIANSAPILDSITLDDTVIEPPPPEAPQPAAPVVNEYRDGPPAAKLSKEGPGEVLNLSQGAVGEPAIAISCPICFDSILKKPAASTICGHLFWNYFLLVMIASARRSKSGSSARYVSGSWPVTTFIQFSLTKVMQADRTPGRAGPCPLASRNQQVLLIF</sequence>
<dbReference type="AlphaFoldDB" id="A0A8D8DFF2"/>
<feature type="region of interest" description="Disordered" evidence="1">
    <location>
        <begin position="91"/>
        <end position="110"/>
    </location>
</feature>
<feature type="region of interest" description="Disordered" evidence="1">
    <location>
        <begin position="23"/>
        <end position="68"/>
    </location>
</feature>
<dbReference type="EMBL" id="HBUE01164213">
    <property type="protein sequence ID" value="CAG6511775.1"/>
    <property type="molecule type" value="Transcribed_RNA"/>
</dbReference>
<protein>
    <submittedName>
        <fullName evidence="2">(northern house mosquito) hypothetical protein</fullName>
    </submittedName>
</protein>
<reference evidence="2" key="1">
    <citation type="submission" date="2021-05" db="EMBL/GenBank/DDBJ databases">
        <authorList>
            <person name="Alioto T."/>
            <person name="Alioto T."/>
            <person name="Gomez Garrido J."/>
        </authorList>
    </citation>
    <scope>NUCLEOTIDE SEQUENCE</scope>
</reference>
<dbReference type="EMBL" id="HBUE01269476">
    <property type="protein sequence ID" value="CAG6563210.1"/>
    <property type="molecule type" value="Transcribed_RNA"/>
</dbReference>
<accession>A0A8D8DFF2</accession>
<organism evidence="2">
    <name type="scientific">Culex pipiens</name>
    <name type="common">House mosquito</name>
    <dbReference type="NCBI Taxonomy" id="7175"/>
    <lineage>
        <taxon>Eukaryota</taxon>
        <taxon>Metazoa</taxon>
        <taxon>Ecdysozoa</taxon>
        <taxon>Arthropoda</taxon>
        <taxon>Hexapoda</taxon>
        <taxon>Insecta</taxon>
        <taxon>Pterygota</taxon>
        <taxon>Neoptera</taxon>
        <taxon>Endopterygota</taxon>
        <taxon>Diptera</taxon>
        <taxon>Nematocera</taxon>
        <taxon>Culicoidea</taxon>
        <taxon>Culicidae</taxon>
        <taxon>Culicinae</taxon>
        <taxon>Culicini</taxon>
        <taxon>Culex</taxon>
        <taxon>Culex</taxon>
    </lineage>
</organism>
<evidence type="ECO:0000256" key="1">
    <source>
        <dbReference type="SAM" id="MobiDB-lite"/>
    </source>
</evidence>
<feature type="compositionally biased region" description="Low complexity" evidence="1">
    <location>
        <begin position="29"/>
        <end position="60"/>
    </location>
</feature>
<feature type="compositionally biased region" description="Low complexity" evidence="1">
    <location>
        <begin position="91"/>
        <end position="109"/>
    </location>
</feature>
<evidence type="ECO:0000313" key="2">
    <source>
        <dbReference type="EMBL" id="CAG6511775.1"/>
    </source>
</evidence>